<proteinExistence type="predicted"/>
<dbReference type="EMBL" id="CP007139">
    <property type="protein sequence ID" value="AIE86508.1"/>
    <property type="molecule type" value="Genomic_DNA"/>
</dbReference>
<accession>A0A068NSJ3</accession>
<keyword evidence="2" id="KW-1185">Reference proteome</keyword>
<name>A0A068NSJ3_FIMGI</name>
<protein>
    <submittedName>
        <fullName evidence="1">Uncharacterized protein</fullName>
    </submittedName>
</protein>
<dbReference type="HOGENOM" id="CLU_3080098_0_0_0"/>
<evidence type="ECO:0000313" key="2">
    <source>
        <dbReference type="Proteomes" id="UP000027982"/>
    </source>
</evidence>
<sequence>MPVARKEVVRMKRMVPVLAPELYAVMECTKDELTRQLEKLERTVRRIRIPAK</sequence>
<dbReference type="KEGG" id="fgi:OP10G_3140"/>
<dbReference type="Proteomes" id="UP000027982">
    <property type="component" value="Chromosome"/>
</dbReference>
<evidence type="ECO:0000313" key="1">
    <source>
        <dbReference type="EMBL" id="AIE86508.1"/>
    </source>
</evidence>
<dbReference type="AlphaFoldDB" id="A0A068NSJ3"/>
<organism evidence="1 2">
    <name type="scientific">Fimbriimonas ginsengisoli Gsoil 348</name>
    <dbReference type="NCBI Taxonomy" id="661478"/>
    <lineage>
        <taxon>Bacteria</taxon>
        <taxon>Bacillati</taxon>
        <taxon>Armatimonadota</taxon>
        <taxon>Fimbriimonadia</taxon>
        <taxon>Fimbriimonadales</taxon>
        <taxon>Fimbriimonadaceae</taxon>
        <taxon>Fimbriimonas</taxon>
    </lineage>
</organism>
<reference evidence="1 2" key="1">
    <citation type="journal article" date="2014" name="PLoS ONE">
        <title>The first complete genome sequence of the class fimbriimonadia in the phylum armatimonadetes.</title>
        <authorList>
            <person name="Hu Z.Y."/>
            <person name="Wang Y.Z."/>
            <person name="Im W.T."/>
            <person name="Wang S.Y."/>
            <person name="Zhao G.P."/>
            <person name="Zheng H.J."/>
            <person name="Quan Z.X."/>
        </authorList>
    </citation>
    <scope>NUCLEOTIDE SEQUENCE [LARGE SCALE GENOMIC DNA]</scope>
    <source>
        <strain evidence="1">Gsoil 348</strain>
    </source>
</reference>
<gene>
    <name evidence="1" type="ORF">OP10G_3140</name>
</gene>